<evidence type="ECO:0000256" key="1">
    <source>
        <dbReference type="SAM" id="MobiDB-lite"/>
    </source>
</evidence>
<organism evidence="2 3">
    <name type="scientific">Escherichia coli</name>
    <dbReference type="NCBI Taxonomy" id="562"/>
    <lineage>
        <taxon>Bacteria</taxon>
        <taxon>Pseudomonadati</taxon>
        <taxon>Pseudomonadota</taxon>
        <taxon>Gammaproteobacteria</taxon>
        <taxon>Enterobacterales</taxon>
        <taxon>Enterobacteriaceae</taxon>
        <taxon>Escherichia</taxon>
    </lineage>
</organism>
<dbReference type="AlphaFoldDB" id="A0AAD2JQI9"/>
<dbReference type="RefSeq" id="WP_089581268.1">
    <property type="nucleotide sequence ID" value="NZ_CAUZHL010000001.1"/>
</dbReference>
<comment type="caution">
    <text evidence="2">The sequence shown here is derived from an EMBL/GenBank/DDBJ whole genome shotgun (WGS) entry which is preliminary data.</text>
</comment>
<name>A0AAD2JQI9_ECOLX</name>
<feature type="region of interest" description="Disordered" evidence="1">
    <location>
        <begin position="46"/>
        <end position="65"/>
    </location>
</feature>
<gene>
    <name evidence="2" type="ORF">FGAF848_08610</name>
</gene>
<accession>A0AAD2JQI9</accession>
<evidence type="ECO:0000313" key="2">
    <source>
        <dbReference type="EMBL" id="CAK1207648.1"/>
    </source>
</evidence>
<dbReference type="InterPro" id="IPR003458">
    <property type="entry name" value="Phage_T4_Gp38_tail_assem"/>
</dbReference>
<sequence>MKMMWSPSVGGFFGEDSSHIPEDAVEVDESMWSRMMEGQLEGKIIVNGPDDLPVLEERPGPGPEEYRHQARLELADLRRQGLEHIESMRWRDKAVMNRLGEEEKQEYNAWLDWLDALDSTDISGAPDVVWPVMPVTVVPEHPQKKLPE</sequence>
<reference evidence="2" key="1">
    <citation type="submission" date="2023-10" db="EMBL/GenBank/DDBJ databases">
        <authorList>
            <person name="Leclercq S."/>
        </authorList>
    </citation>
    <scope>NUCLEOTIDE SEQUENCE</scope>
    <source>
        <strain evidence="2">F848</strain>
    </source>
</reference>
<evidence type="ECO:0000313" key="3">
    <source>
        <dbReference type="Proteomes" id="UP001190091"/>
    </source>
</evidence>
<dbReference type="Proteomes" id="UP001190091">
    <property type="component" value="Unassembled WGS sequence"/>
</dbReference>
<protein>
    <submittedName>
        <fullName evidence="2">Tail fiber assembly protein</fullName>
    </submittedName>
</protein>
<dbReference type="Pfam" id="PF02413">
    <property type="entry name" value="Caudo_TAP"/>
    <property type="match status" value="1"/>
</dbReference>
<proteinExistence type="predicted"/>
<feature type="compositionally biased region" description="Basic and acidic residues" evidence="1">
    <location>
        <begin position="55"/>
        <end position="65"/>
    </location>
</feature>
<dbReference type="EMBL" id="CAUZHL010000001">
    <property type="protein sequence ID" value="CAK1207648.1"/>
    <property type="molecule type" value="Genomic_DNA"/>
</dbReference>